<accession>A0A9J6EUH0</accession>
<dbReference type="PRINTS" id="PR00419">
    <property type="entry name" value="ADXRDTASE"/>
</dbReference>
<dbReference type="InterPro" id="IPR023753">
    <property type="entry name" value="FAD/NAD-binding_dom"/>
</dbReference>
<evidence type="ECO:0000256" key="5">
    <source>
        <dbReference type="ARBA" id="ARBA00023002"/>
    </source>
</evidence>
<evidence type="ECO:0000259" key="6">
    <source>
        <dbReference type="Pfam" id="PF07992"/>
    </source>
</evidence>
<feature type="domain" description="FAD/NAD(P)-binding" evidence="6">
    <location>
        <begin position="35"/>
        <end position="190"/>
    </location>
</feature>
<dbReference type="PANTHER" id="PTHR48467">
    <property type="entry name" value="GLUTAMATE SYNTHASE 1 [NADH], CHLOROPLASTIC-LIKE"/>
    <property type="match status" value="1"/>
</dbReference>
<gene>
    <name evidence="7" type="ORF">HPB51_022616</name>
</gene>
<evidence type="ECO:0000256" key="1">
    <source>
        <dbReference type="ARBA" id="ARBA00001974"/>
    </source>
</evidence>
<dbReference type="PANTHER" id="PTHR48467:SF1">
    <property type="entry name" value="GLUTAMATE SYNTHASE 1 [NADH], CHLOROPLASTIC-LIKE"/>
    <property type="match status" value="1"/>
</dbReference>
<evidence type="ECO:0000256" key="3">
    <source>
        <dbReference type="ARBA" id="ARBA00022827"/>
    </source>
</evidence>
<dbReference type="InterPro" id="IPR036188">
    <property type="entry name" value="FAD/NAD-bd_sf"/>
</dbReference>
<dbReference type="GO" id="GO:0016491">
    <property type="term" value="F:oxidoreductase activity"/>
    <property type="evidence" value="ECO:0007669"/>
    <property type="project" value="UniProtKB-KW"/>
</dbReference>
<dbReference type="Proteomes" id="UP000821866">
    <property type="component" value="Chromosome 10"/>
</dbReference>
<keyword evidence="8" id="KW-1185">Reference proteome</keyword>
<comment type="caution">
    <text evidence="7">The sequence shown here is derived from an EMBL/GenBank/DDBJ whole genome shotgun (WGS) entry which is preliminary data.</text>
</comment>
<evidence type="ECO:0000313" key="7">
    <source>
        <dbReference type="EMBL" id="KAH8038131.1"/>
    </source>
</evidence>
<reference evidence="7" key="2">
    <citation type="submission" date="2021-09" db="EMBL/GenBank/DDBJ databases">
        <authorList>
            <person name="Jia N."/>
            <person name="Wang J."/>
            <person name="Shi W."/>
            <person name="Du L."/>
            <person name="Sun Y."/>
            <person name="Zhan W."/>
            <person name="Jiang J."/>
            <person name="Wang Q."/>
            <person name="Zhang B."/>
            <person name="Ji P."/>
            <person name="Sakyi L.B."/>
            <person name="Cui X."/>
            <person name="Yuan T."/>
            <person name="Jiang B."/>
            <person name="Yang W."/>
            <person name="Lam T.T.-Y."/>
            <person name="Chang Q."/>
            <person name="Ding S."/>
            <person name="Wang X."/>
            <person name="Zhu J."/>
            <person name="Ruan X."/>
            <person name="Zhao L."/>
            <person name="Wei J."/>
            <person name="Que T."/>
            <person name="Du C."/>
            <person name="Cheng J."/>
            <person name="Dai P."/>
            <person name="Han X."/>
            <person name="Huang E."/>
            <person name="Gao Y."/>
            <person name="Liu J."/>
            <person name="Shao H."/>
            <person name="Ye R."/>
            <person name="Li L."/>
            <person name="Wei W."/>
            <person name="Wang X."/>
            <person name="Wang C."/>
            <person name="Huo Q."/>
            <person name="Li W."/>
            <person name="Guo W."/>
            <person name="Chen H."/>
            <person name="Chen S."/>
            <person name="Zhou L."/>
            <person name="Zhou L."/>
            <person name="Ni X."/>
            <person name="Tian J."/>
            <person name="Zhou Y."/>
            <person name="Sheng Y."/>
            <person name="Liu T."/>
            <person name="Pan Y."/>
            <person name="Xia L."/>
            <person name="Li J."/>
            <person name="Zhao F."/>
            <person name="Cao W."/>
        </authorList>
    </citation>
    <scope>NUCLEOTIDE SEQUENCE</scope>
    <source>
        <strain evidence="7">Rmic-2018</strain>
        <tissue evidence="7">Larvae</tissue>
    </source>
</reference>
<organism evidence="7 8">
    <name type="scientific">Rhipicephalus microplus</name>
    <name type="common">Cattle tick</name>
    <name type="synonym">Boophilus microplus</name>
    <dbReference type="NCBI Taxonomy" id="6941"/>
    <lineage>
        <taxon>Eukaryota</taxon>
        <taxon>Metazoa</taxon>
        <taxon>Ecdysozoa</taxon>
        <taxon>Arthropoda</taxon>
        <taxon>Chelicerata</taxon>
        <taxon>Arachnida</taxon>
        <taxon>Acari</taxon>
        <taxon>Parasitiformes</taxon>
        <taxon>Ixodida</taxon>
        <taxon>Ixodoidea</taxon>
        <taxon>Ixodidae</taxon>
        <taxon>Rhipicephalinae</taxon>
        <taxon>Rhipicephalus</taxon>
        <taxon>Boophilus</taxon>
    </lineage>
</organism>
<dbReference type="Gene3D" id="3.50.50.60">
    <property type="entry name" value="FAD/NAD(P)-binding domain"/>
    <property type="match status" value="1"/>
</dbReference>
<dbReference type="EMBL" id="JABSTU010000002">
    <property type="protein sequence ID" value="KAH8038131.1"/>
    <property type="molecule type" value="Genomic_DNA"/>
</dbReference>
<sequence>MVVFNTAVARCHLLRSSRFSWCHVRRWKHSNAPLKVSIVGAGPAGFYTAQQVLKHPNAIVDIYEGLPVPFGLVRFGVAPDHPEVKNVVHTFTNIAKNPRCNVYGNVRLGTDVTVADLRKAYHAVVLTYGADQERSLGVPGEDLPNVFSARKFVGWYNGHPADVDVRPDLSGQTAVVIGHGNVALDVARILLSPPESLQETDIVEPALEALRKSCVRKVIVVGRRGPFEVAFTIKELREMTKISGVDSIFRPEDFDMVREKLAGTERYCSVDRKVGH</sequence>
<dbReference type="VEuPathDB" id="VectorBase:LOC119179512"/>
<protein>
    <recommendedName>
        <fullName evidence="6">FAD/NAD(P)-binding domain-containing protein</fullName>
    </recommendedName>
</protein>
<dbReference type="SUPFAM" id="SSF51971">
    <property type="entry name" value="Nucleotide-binding domain"/>
    <property type="match status" value="1"/>
</dbReference>
<proteinExistence type="predicted"/>
<dbReference type="Pfam" id="PF07992">
    <property type="entry name" value="Pyr_redox_2"/>
    <property type="match status" value="1"/>
</dbReference>
<keyword evidence="3" id="KW-0274">FAD</keyword>
<evidence type="ECO:0000256" key="4">
    <source>
        <dbReference type="ARBA" id="ARBA00022857"/>
    </source>
</evidence>
<evidence type="ECO:0000313" key="8">
    <source>
        <dbReference type="Proteomes" id="UP000821866"/>
    </source>
</evidence>
<keyword evidence="2" id="KW-0285">Flavoprotein</keyword>
<comment type="cofactor">
    <cofactor evidence="1">
        <name>FAD</name>
        <dbReference type="ChEBI" id="CHEBI:57692"/>
    </cofactor>
</comment>
<dbReference type="AlphaFoldDB" id="A0A9J6EUH0"/>
<dbReference type="InterPro" id="IPR055275">
    <property type="entry name" value="Ferredox_Rdtase"/>
</dbReference>
<reference evidence="7" key="1">
    <citation type="journal article" date="2020" name="Cell">
        <title>Large-Scale Comparative Analyses of Tick Genomes Elucidate Their Genetic Diversity and Vector Capacities.</title>
        <authorList>
            <consortium name="Tick Genome and Microbiome Consortium (TIGMIC)"/>
            <person name="Jia N."/>
            <person name="Wang J."/>
            <person name="Shi W."/>
            <person name="Du L."/>
            <person name="Sun Y."/>
            <person name="Zhan W."/>
            <person name="Jiang J.F."/>
            <person name="Wang Q."/>
            <person name="Zhang B."/>
            <person name="Ji P."/>
            <person name="Bell-Sakyi L."/>
            <person name="Cui X.M."/>
            <person name="Yuan T.T."/>
            <person name="Jiang B.G."/>
            <person name="Yang W.F."/>
            <person name="Lam T.T."/>
            <person name="Chang Q.C."/>
            <person name="Ding S.J."/>
            <person name="Wang X.J."/>
            <person name="Zhu J.G."/>
            <person name="Ruan X.D."/>
            <person name="Zhao L."/>
            <person name="Wei J.T."/>
            <person name="Ye R.Z."/>
            <person name="Que T.C."/>
            <person name="Du C.H."/>
            <person name="Zhou Y.H."/>
            <person name="Cheng J.X."/>
            <person name="Dai P.F."/>
            <person name="Guo W.B."/>
            <person name="Han X.H."/>
            <person name="Huang E.J."/>
            <person name="Li L.F."/>
            <person name="Wei W."/>
            <person name="Gao Y.C."/>
            <person name="Liu J.Z."/>
            <person name="Shao H.Z."/>
            <person name="Wang X."/>
            <person name="Wang C.C."/>
            <person name="Yang T.C."/>
            <person name="Huo Q.B."/>
            <person name="Li W."/>
            <person name="Chen H.Y."/>
            <person name="Chen S.E."/>
            <person name="Zhou L.G."/>
            <person name="Ni X.B."/>
            <person name="Tian J.H."/>
            <person name="Sheng Y."/>
            <person name="Liu T."/>
            <person name="Pan Y.S."/>
            <person name="Xia L.Y."/>
            <person name="Li J."/>
            <person name="Zhao F."/>
            <person name="Cao W.C."/>
        </authorList>
    </citation>
    <scope>NUCLEOTIDE SEQUENCE</scope>
    <source>
        <strain evidence="7">Rmic-2018</strain>
    </source>
</reference>
<name>A0A9J6EUH0_RHIMP</name>
<evidence type="ECO:0000256" key="2">
    <source>
        <dbReference type="ARBA" id="ARBA00022630"/>
    </source>
</evidence>
<keyword evidence="4" id="KW-0521">NADP</keyword>
<keyword evidence="5" id="KW-0560">Oxidoreductase</keyword>